<dbReference type="OrthoDB" id="9800545at2"/>
<feature type="signal peptide" evidence="1">
    <location>
        <begin position="1"/>
        <end position="20"/>
    </location>
</feature>
<dbReference type="InterPro" id="IPR036249">
    <property type="entry name" value="Thioredoxin-like_sf"/>
</dbReference>
<feature type="chain" id="PRO_5007281549" evidence="1">
    <location>
        <begin position="21"/>
        <end position="257"/>
    </location>
</feature>
<keyword evidence="1" id="KW-0732">Signal</keyword>
<dbReference type="Proteomes" id="UP000069632">
    <property type="component" value="Unassembled WGS sequence"/>
</dbReference>
<dbReference type="EC" id="1.11.1.-" evidence="3"/>
<evidence type="ECO:0000259" key="2">
    <source>
        <dbReference type="Pfam" id="PF18257"/>
    </source>
</evidence>
<dbReference type="PANTHER" id="PTHR35272">
    <property type="entry name" value="THIOL:DISULFIDE INTERCHANGE PROTEIN DSBC-RELATED"/>
    <property type="match status" value="1"/>
</dbReference>
<dbReference type="SUPFAM" id="SSF52833">
    <property type="entry name" value="Thioredoxin-like"/>
    <property type="match status" value="1"/>
</dbReference>
<sequence>MKKIAFISTLVAIMAVASFGVDKNFDENFKNSIKTHFKNAKNIKVISTDKLKSVNGLNLVVFESLDTNETIPFFASDDGKTLLSFPQITIFGNNSDKEMVNAKIENLKLAQAKKQQKIVYEIIKTLPKDRFIEINSFDKNNKFITYMVTDPECPYCRKEMEKIVKWLRNSNVKIIFAPVHGKSAYTKAAIMLKEAKKLSPDNQDGIIKILQKYYDEKAVVSDSQASDKERQMVLDDAKKLFSKGAIKGVPFQFTIEK</sequence>
<name>A0A128ELI1_9BACT</name>
<dbReference type="InterPro" id="IPR041556">
    <property type="entry name" value="DsbG_N"/>
</dbReference>
<dbReference type="EMBL" id="FIZP01000003">
    <property type="protein sequence ID" value="CZE47506.1"/>
    <property type="molecule type" value="Genomic_DNA"/>
</dbReference>
<dbReference type="Gene3D" id="3.40.30.10">
    <property type="entry name" value="Glutaredoxin"/>
    <property type="match status" value="1"/>
</dbReference>
<proteinExistence type="predicted"/>
<dbReference type="AlphaFoldDB" id="A0A128ELI1"/>
<gene>
    <name evidence="3" type="primary">tpx_3</name>
    <name evidence="3" type="ORF">ERS672216_00931</name>
</gene>
<dbReference type="InterPro" id="IPR051470">
    <property type="entry name" value="Thiol:disulfide_interchange"/>
</dbReference>
<dbReference type="Gene3D" id="3.10.450.520">
    <property type="match status" value="1"/>
</dbReference>
<evidence type="ECO:0000313" key="4">
    <source>
        <dbReference type="Proteomes" id="UP000069632"/>
    </source>
</evidence>
<accession>A0A128ELI1</accession>
<feature type="domain" description="Disulfide isomerase DsbG N-terminal" evidence="2">
    <location>
        <begin position="38"/>
        <end position="108"/>
    </location>
</feature>
<keyword evidence="3" id="KW-0575">Peroxidase</keyword>
<dbReference type="PANTHER" id="PTHR35272:SF3">
    <property type="entry name" value="THIOL:DISULFIDE INTERCHANGE PROTEIN DSBC"/>
    <property type="match status" value="1"/>
</dbReference>
<reference evidence="3 4" key="1">
    <citation type="submission" date="2016-02" db="EMBL/GenBank/DDBJ databases">
        <authorList>
            <consortium name="Pathogen Informatics"/>
        </authorList>
    </citation>
    <scope>NUCLEOTIDE SEQUENCE [LARGE SCALE GENOMIC DNA]</scope>
    <source>
        <strain evidence="3 4">RC20</strain>
    </source>
</reference>
<organism evidence="3 4">
    <name type="scientific">Campylobacter geochelonis</name>
    <dbReference type="NCBI Taxonomy" id="1780362"/>
    <lineage>
        <taxon>Bacteria</taxon>
        <taxon>Pseudomonadati</taxon>
        <taxon>Campylobacterota</taxon>
        <taxon>Epsilonproteobacteria</taxon>
        <taxon>Campylobacterales</taxon>
        <taxon>Campylobacteraceae</taxon>
        <taxon>Campylobacter</taxon>
    </lineage>
</organism>
<dbReference type="RefSeq" id="WP_075495239.1">
    <property type="nucleotide sequence ID" value="NZ_CP053844.1"/>
</dbReference>
<evidence type="ECO:0000256" key="1">
    <source>
        <dbReference type="SAM" id="SignalP"/>
    </source>
</evidence>
<keyword evidence="4" id="KW-1185">Reference proteome</keyword>
<keyword evidence="3" id="KW-0560">Oxidoreductase</keyword>
<protein>
    <submittedName>
        <fullName evidence="3">Thiol peroxidase</fullName>
        <ecNumber evidence="3">1.11.1.-</ecNumber>
    </submittedName>
</protein>
<evidence type="ECO:0000313" key="3">
    <source>
        <dbReference type="EMBL" id="CZE47506.1"/>
    </source>
</evidence>
<dbReference type="GO" id="GO:0004601">
    <property type="term" value="F:peroxidase activity"/>
    <property type="evidence" value="ECO:0007669"/>
    <property type="project" value="UniProtKB-KW"/>
</dbReference>
<dbReference type="Pfam" id="PF18257">
    <property type="entry name" value="DsbG_N"/>
    <property type="match status" value="1"/>
</dbReference>